<reference evidence="1" key="3">
    <citation type="submission" date="2022-12" db="EMBL/GenBank/DDBJ databases">
        <authorList>
            <person name="Sun Q."/>
            <person name="Kim S."/>
        </authorList>
    </citation>
    <scope>NUCLEOTIDE SEQUENCE</scope>
    <source>
        <strain evidence="1">KCTC 12343</strain>
    </source>
</reference>
<dbReference type="Proteomes" id="UP000292307">
    <property type="component" value="Chromosome"/>
</dbReference>
<sequence>MKMLLEVRYCIVFVSKTRIPLRQGQVKAACLEVLLGNCETATFSIPCIFFHGFYPLLESNNILGLLVAIPSAARQAPPPLFSLHFWRRESAPEMIASSGAAKRPEPG</sequence>
<organism evidence="1 4">
    <name type="scientific">Pseudoduganella albidiflava</name>
    <dbReference type="NCBI Taxonomy" id="321983"/>
    <lineage>
        <taxon>Bacteria</taxon>
        <taxon>Pseudomonadati</taxon>
        <taxon>Pseudomonadota</taxon>
        <taxon>Betaproteobacteria</taxon>
        <taxon>Burkholderiales</taxon>
        <taxon>Oxalobacteraceae</taxon>
        <taxon>Telluria group</taxon>
        <taxon>Pseudoduganella</taxon>
    </lineage>
</organism>
<dbReference type="Proteomes" id="UP000628442">
    <property type="component" value="Unassembled WGS sequence"/>
</dbReference>
<dbReference type="RefSeq" id="WP_131147547.1">
    <property type="nucleotide sequence ID" value="NZ_BMWV01000008.1"/>
</dbReference>
<accession>A0A411X380</accession>
<evidence type="ECO:0000313" key="2">
    <source>
        <dbReference type="EMBL" id="QBI03449.1"/>
    </source>
</evidence>
<dbReference type="EMBL" id="CP036401">
    <property type="protein sequence ID" value="QBI03449.1"/>
    <property type="molecule type" value="Genomic_DNA"/>
</dbReference>
<gene>
    <name evidence="2" type="ORF">EYF70_23465</name>
    <name evidence="1" type="ORF">GCM10007387_35460</name>
</gene>
<evidence type="ECO:0000313" key="3">
    <source>
        <dbReference type="Proteomes" id="UP000292307"/>
    </source>
</evidence>
<proteinExistence type="predicted"/>
<evidence type="ECO:0000313" key="1">
    <source>
        <dbReference type="EMBL" id="GGY50077.1"/>
    </source>
</evidence>
<dbReference type="EMBL" id="BMWV01000008">
    <property type="protein sequence ID" value="GGY50077.1"/>
    <property type="molecule type" value="Genomic_DNA"/>
</dbReference>
<reference evidence="2 3" key="2">
    <citation type="submission" date="2019-02" db="EMBL/GenBank/DDBJ databases">
        <title>Draft Genome Sequences of Six Type Strains of the Genus Massilia.</title>
        <authorList>
            <person name="Miess H."/>
            <person name="Frediansyhah A."/>
            <person name="Gross H."/>
        </authorList>
    </citation>
    <scope>NUCLEOTIDE SEQUENCE [LARGE SCALE GENOMIC DNA]</scope>
    <source>
        <strain evidence="2 3">DSM 17472</strain>
    </source>
</reference>
<dbReference type="AlphaFoldDB" id="A0A411X380"/>
<keyword evidence="3" id="KW-1185">Reference proteome</keyword>
<name>A0A411X380_9BURK</name>
<reference evidence="1" key="1">
    <citation type="journal article" date="2014" name="Int. J. Syst. Evol. Microbiol.">
        <title>Complete genome sequence of Corynebacterium casei LMG S-19264T (=DSM 44701T), isolated from a smear-ripened cheese.</title>
        <authorList>
            <consortium name="US DOE Joint Genome Institute (JGI-PGF)"/>
            <person name="Walter F."/>
            <person name="Albersmeier A."/>
            <person name="Kalinowski J."/>
            <person name="Ruckert C."/>
        </authorList>
    </citation>
    <scope>NUCLEOTIDE SEQUENCE</scope>
    <source>
        <strain evidence="1">KCTC 12343</strain>
    </source>
</reference>
<evidence type="ECO:0000313" key="4">
    <source>
        <dbReference type="Proteomes" id="UP000628442"/>
    </source>
</evidence>
<protein>
    <submittedName>
        <fullName evidence="1">Uncharacterized protein</fullName>
    </submittedName>
</protein>